<dbReference type="InterPro" id="IPR003591">
    <property type="entry name" value="Leu-rich_rpt_typical-subtyp"/>
</dbReference>
<keyword evidence="17" id="KW-1185">Reference proteome</keyword>
<dbReference type="Pfam" id="PF00560">
    <property type="entry name" value="LRR_1"/>
    <property type="match status" value="3"/>
</dbReference>
<dbReference type="InterPro" id="IPR032675">
    <property type="entry name" value="LRR_dom_sf"/>
</dbReference>
<keyword evidence="14" id="KW-0812">Transmembrane</keyword>
<evidence type="ECO:0000256" key="5">
    <source>
        <dbReference type="ARBA" id="ARBA00022729"/>
    </source>
</evidence>
<dbReference type="CDD" id="cd12841">
    <property type="entry name" value="TM_EphA1"/>
    <property type="match status" value="1"/>
</dbReference>
<dbReference type="SMART" id="SM00219">
    <property type="entry name" value="TyrKc"/>
    <property type="match status" value="1"/>
</dbReference>
<dbReference type="GO" id="GO:0050793">
    <property type="term" value="P:regulation of developmental process"/>
    <property type="evidence" value="ECO:0007669"/>
    <property type="project" value="UniProtKB-ARBA"/>
</dbReference>
<keyword evidence="8 16" id="KW-0418">Kinase</keyword>
<dbReference type="GO" id="GO:0005886">
    <property type="term" value="C:plasma membrane"/>
    <property type="evidence" value="ECO:0007669"/>
    <property type="project" value="UniProtKB-SubCell"/>
</dbReference>
<feature type="compositionally biased region" description="Polar residues" evidence="13">
    <location>
        <begin position="1"/>
        <end position="20"/>
    </location>
</feature>
<keyword evidence="14" id="KW-1133">Transmembrane helix</keyword>
<feature type="region of interest" description="Disordered" evidence="13">
    <location>
        <begin position="1"/>
        <end position="23"/>
    </location>
</feature>
<keyword evidence="5" id="KW-0732">Signal</keyword>
<dbReference type="PANTHER" id="PTHR48053">
    <property type="entry name" value="LEUCINE RICH REPEAT FAMILY PROTEIN, EXPRESSED"/>
    <property type="match status" value="1"/>
</dbReference>
<evidence type="ECO:0000256" key="1">
    <source>
        <dbReference type="ARBA" id="ARBA00004167"/>
    </source>
</evidence>
<evidence type="ECO:0000256" key="11">
    <source>
        <dbReference type="ARBA" id="ARBA00023137"/>
    </source>
</evidence>
<dbReference type="InterPro" id="IPR000719">
    <property type="entry name" value="Prot_kinase_dom"/>
</dbReference>
<evidence type="ECO:0000313" key="17">
    <source>
        <dbReference type="Proteomes" id="UP000241769"/>
    </source>
</evidence>
<keyword evidence="4" id="KW-0808">Transferase</keyword>
<dbReference type="Pfam" id="PF07714">
    <property type="entry name" value="PK_Tyr_Ser-Thr"/>
    <property type="match status" value="1"/>
</dbReference>
<dbReference type="Proteomes" id="UP000241769">
    <property type="component" value="Unassembled WGS sequence"/>
</dbReference>
<evidence type="ECO:0000256" key="6">
    <source>
        <dbReference type="ARBA" id="ARBA00022737"/>
    </source>
</evidence>
<dbReference type="InterPro" id="IPR051716">
    <property type="entry name" value="Plant_RL_S/T_kinase"/>
</dbReference>
<dbReference type="STRING" id="1890364.A0A2P6NRU6"/>
<keyword evidence="3" id="KW-0433">Leucine-rich repeat</keyword>
<keyword evidence="7 12" id="KW-0547">Nucleotide-binding</keyword>
<dbReference type="InterPro" id="IPR017441">
    <property type="entry name" value="Protein_kinase_ATP_BS"/>
</dbReference>
<dbReference type="FunFam" id="3.80.10.10:FF:000041">
    <property type="entry name" value="LRR receptor-like serine/threonine-protein kinase ERECTA"/>
    <property type="match status" value="2"/>
</dbReference>
<feature type="transmembrane region" description="Helical" evidence="14">
    <location>
        <begin position="976"/>
        <end position="1000"/>
    </location>
</feature>
<accession>A0A2P6NRU6</accession>
<evidence type="ECO:0000256" key="8">
    <source>
        <dbReference type="ARBA" id="ARBA00022777"/>
    </source>
</evidence>
<feature type="domain" description="Protein kinase" evidence="15">
    <location>
        <begin position="1026"/>
        <end position="1273"/>
    </location>
</feature>
<dbReference type="FunFam" id="3.80.10.10:FF:000095">
    <property type="entry name" value="LRR receptor-like serine/threonine-protein kinase GSO1"/>
    <property type="match status" value="1"/>
</dbReference>
<evidence type="ECO:0000256" key="9">
    <source>
        <dbReference type="ARBA" id="ARBA00022840"/>
    </source>
</evidence>
<dbReference type="PROSITE" id="PS50011">
    <property type="entry name" value="PROTEIN_KINASE_DOM"/>
    <property type="match status" value="1"/>
</dbReference>
<dbReference type="GO" id="GO:0048468">
    <property type="term" value="P:cell development"/>
    <property type="evidence" value="ECO:0007669"/>
    <property type="project" value="UniProtKB-ARBA"/>
</dbReference>
<comment type="subcellular location">
    <subcellularLocation>
        <location evidence="2">Cell membrane</location>
    </subcellularLocation>
    <subcellularLocation>
        <location evidence="1">Membrane</location>
        <topology evidence="1">Single-pass membrane protein</topology>
    </subcellularLocation>
</comment>
<sequence length="1328" mass="147356">MSSNSSNYDETEMTDYTSGRYQHHDMDTVSIPMPKMFKPLGAEEEEEPWMTELYEFGHWLQEAGNFILRRPSYLDNKDGSRRVNRQGVSSAFAEIAPLELKKEEAKEKTFRRFHSGEPFFRYPDTSMRVALLFIAVVIATTCGDFSSQIPALTEFYRATNGSSWLNRRGWFESNNPCDGTWFGIECQPAPSPFSYLGMVANLTLQSNNLIGQLPLEGIPFVVVMNLSDNALTGRISPSSFWFGTVALDLSQNRLIGQLPDMSGWALLRYVNLRANYFVGTIPDTFSKLTSLAYVDLSDNALYGGIPSSLGLSSLAYLSAFNNLLNSTIPTSLCHTSLQLLDLSDNLITGEIPPCVGQLSNLQALTLNSNDLYGTIPDSIYGLTQLEALQLGNNRLTGGITAELRNMTSLLTLELNDNQLTGNLPEFSSPHPTLVNIKLENNRFYGTLPPSFLNHPELRSFSVSHNLLGGPIPINNTYQTKLTTLLYDHNQFEGMVAAEAVTEFPTLQILVLVLNYLYHVDFSHNQFNGSITSSYPDSPALQYVDLSHNLLSGKLSDNIRYLTQLSTVLLSNNFISGRLPAAVGQLTRLQILDISDNLFIGPLPSSIGSLTSLTLLNASGNLLTSLDSSVSRLQQLSTLDVSDNQLTLDLSAIAKLSQLQVCILSNNHISGSLPVGMVNMVNLKVFEASNNLLYGGIPVAFFSLRSLRSIDLSFNSLSGPFLSLQSDPQVLDISHNNLTGDVRFLNSLSSAQYVDLSDNHFTGFVPLLTQKNLLYLDVSVNELSGNFPTPSLPSLTYIDLHSNRFNGSAPSMIECDRIESIDYHDNSIDDASVFIGPNSIVQCDMKDLPLQCPMLSRLADLCGAKCKVTNEPQIPTSIRMRINGSLSQFDSLEFLKRVANVTESSVDRFSIIGLSEGSVIVDMMIHPASPSQLQQGTPDRLVYRLVHTSETSWNSHNIFPLDFSSVPPTQSSLSGGAIAGIVIGVSVSTTLAIGLLVFYLWRKRRISAKMAEIELQNHLGSMMLDEVHFSSIIGSGQFGEVWKGQWNGTVVALKGLKTETQDNSWIDEIVLVQKLNHPNIVRLLGVCKRNEVMFMVLEYAESGSLDSLLVQHSRENFLDEGQLLNLVMDVARGMMYLSKRGVIHRDLAARNILVDGSCHAKISDFGMSRETTSYHLQSKMIPFRWTAPEVLRQQAATVKSDVWSFGIVCWEIFSKGLLPYADLSNMEVVEHTLRGYTLSQPEGCPAGLFEIMSACWQMNPVERPTFLEIRNQILKRFPDVFEAEEEVEENRVVETTEEHRVKREEDQTYSPMVAEQTATQAHYSSLTST</sequence>
<gene>
    <name evidence="16" type="ORF">PROFUN_05156</name>
</gene>
<evidence type="ECO:0000256" key="7">
    <source>
        <dbReference type="ARBA" id="ARBA00022741"/>
    </source>
</evidence>
<feature type="binding site" evidence="12">
    <location>
        <position position="1053"/>
    </location>
    <ligand>
        <name>ATP</name>
        <dbReference type="ChEBI" id="CHEBI:30616"/>
    </ligand>
</feature>
<evidence type="ECO:0000256" key="2">
    <source>
        <dbReference type="ARBA" id="ARBA00004236"/>
    </source>
</evidence>
<dbReference type="GO" id="GO:0004713">
    <property type="term" value="F:protein tyrosine kinase activity"/>
    <property type="evidence" value="ECO:0007669"/>
    <property type="project" value="UniProtKB-KW"/>
</dbReference>
<dbReference type="EMBL" id="MDYQ01000028">
    <property type="protein sequence ID" value="PRP86677.1"/>
    <property type="molecule type" value="Genomic_DNA"/>
</dbReference>
<evidence type="ECO:0000259" key="15">
    <source>
        <dbReference type="PROSITE" id="PS50011"/>
    </source>
</evidence>
<protein>
    <submittedName>
        <fullName evidence="16">Putative leucine-rich repeat receptor-like protein kinase</fullName>
    </submittedName>
</protein>
<evidence type="ECO:0000256" key="3">
    <source>
        <dbReference type="ARBA" id="ARBA00022614"/>
    </source>
</evidence>
<keyword evidence="10 14" id="KW-0472">Membrane</keyword>
<evidence type="ECO:0000313" key="16">
    <source>
        <dbReference type="EMBL" id="PRP86677.1"/>
    </source>
</evidence>
<dbReference type="CDD" id="cd00192">
    <property type="entry name" value="PTKc"/>
    <property type="match status" value="1"/>
</dbReference>
<evidence type="ECO:0000256" key="4">
    <source>
        <dbReference type="ARBA" id="ARBA00022679"/>
    </source>
</evidence>
<dbReference type="InterPro" id="IPR011009">
    <property type="entry name" value="Kinase-like_dom_sf"/>
</dbReference>
<dbReference type="Gene3D" id="1.10.510.10">
    <property type="entry name" value="Transferase(Phosphotransferase) domain 1"/>
    <property type="match status" value="1"/>
</dbReference>
<evidence type="ECO:0000256" key="14">
    <source>
        <dbReference type="SAM" id="Phobius"/>
    </source>
</evidence>
<comment type="caution">
    <text evidence="16">The sequence shown here is derived from an EMBL/GenBank/DDBJ whole genome shotgun (WGS) entry which is preliminary data.</text>
</comment>
<keyword evidence="9 12" id="KW-0067">ATP-binding</keyword>
<dbReference type="InParanoid" id="A0A2P6NRU6"/>
<dbReference type="PANTHER" id="PTHR48053:SF164">
    <property type="entry name" value="LEUCINE-RICH REPEAT-CONTAINING N-TERMINAL PLANT-TYPE DOMAIN-CONTAINING PROTEIN"/>
    <property type="match status" value="1"/>
</dbReference>
<dbReference type="InterPro" id="IPR001611">
    <property type="entry name" value="Leu-rich_rpt"/>
</dbReference>
<evidence type="ECO:0000256" key="10">
    <source>
        <dbReference type="ARBA" id="ARBA00023136"/>
    </source>
</evidence>
<dbReference type="Gene3D" id="3.80.10.10">
    <property type="entry name" value="Ribonuclease Inhibitor"/>
    <property type="match status" value="3"/>
</dbReference>
<dbReference type="SUPFAM" id="SSF56112">
    <property type="entry name" value="Protein kinase-like (PK-like)"/>
    <property type="match status" value="1"/>
</dbReference>
<organism evidence="16 17">
    <name type="scientific">Planoprotostelium fungivorum</name>
    <dbReference type="NCBI Taxonomy" id="1890364"/>
    <lineage>
        <taxon>Eukaryota</taxon>
        <taxon>Amoebozoa</taxon>
        <taxon>Evosea</taxon>
        <taxon>Variosea</taxon>
        <taxon>Cavosteliida</taxon>
        <taxon>Cavosteliaceae</taxon>
        <taxon>Planoprotostelium</taxon>
    </lineage>
</organism>
<dbReference type="InterPro" id="IPR008266">
    <property type="entry name" value="Tyr_kinase_AS"/>
</dbReference>
<dbReference type="FunFam" id="1.10.510.10:FF:001512">
    <property type="entry name" value="Receptor tyrosine-protein kinase erbB-2"/>
    <property type="match status" value="1"/>
</dbReference>
<dbReference type="PROSITE" id="PS00109">
    <property type="entry name" value="PROTEIN_KINASE_TYR"/>
    <property type="match status" value="1"/>
</dbReference>
<dbReference type="SMART" id="SM00369">
    <property type="entry name" value="LRR_TYP"/>
    <property type="match status" value="7"/>
</dbReference>
<proteinExistence type="predicted"/>
<dbReference type="GO" id="GO:0005524">
    <property type="term" value="F:ATP binding"/>
    <property type="evidence" value="ECO:0007669"/>
    <property type="project" value="UniProtKB-UniRule"/>
</dbReference>
<evidence type="ECO:0000256" key="12">
    <source>
        <dbReference type="PROSITE-ProRule" id="PRU10141"/>
    </source>
</evidence>
<keyword evidence="11" id="KW-0829">Tyrosine-protein kinase</keyword>
<keyword evidence="16" id="KW-0675">Receptor</keyword>
<evidence type="ECO:0000256" key="13">
    <source>
        <dbReference type="SAM" id="MobiDB-lite"/>
    </source>
</evidence>
<dbReference type="InterPro" id="IPR020635">
    <property type="entry name" value="Tyr_kinase_cat_dom"/>
</dbReference>
<dbReference type="OrthoDB" id="25766at2759"/>
<dbReference type="InterPro" id="IPR001245">
    <property type="entry name" value="Ser-Thr/Tyr_kinase_cat_dom"/>
</dbReference>
<dbReference type="PRINTS" id="PR00109">
    <property type="entry name" value="TYRKINASE"/>
</dbReference>
<dbReference type="PROSITE" id="PS00107">
    <property type="entry name" value="PROTEIN_KINASE_ATP"/>
    <property type="match status" value="1"/>
</dbReference>
<name>A0A2P6NRU6_9EUKA</name>
<keyword evidence="6" id="KW-0677">Repeat</keyword>
<dbReference type="SUPFAM" id="SSF52058">
    <property type="entry name" value="L domain-like"/>
    <property type="match status" value="2"/>
</dbReference>
<reference evidence="16 17" key="1">
    <citation type="journal article" date="2018" name="Genome Biol. Evol.">
        <title>Multiple Roots of Fruiting Body Formation in Amoebozoa.</title>
        <authorList>
            <person name="Hillmann F."/>
            <person name="Forbes G."/>
            <person name="Novohradska S."/>
            <person name="Ferling I."/>
            <person name="Riege K."/>
            <person name="Groth M."/>
            <person name="Westermann M."/>
            <person name="Marz M."/>
            <person name="Spaller T."/>
            <person name="Winckler T."/>
            <person name="Schaap P."/>
            <person name="Glockner G."/>
        </authorList>
    </citation>
    <scope>NUCLEOTIDE SEQUENCE [LARGE SCALE GENOMIC DNA]</scope>
    <source>
        <strain evidence="16 17">Jena</strain>
    </source>
</reference>